<feature type="domain" description="Response regulatory" evidence="1">
    <location>
        <begin position="5"/>
        <end position="120"/>
    </location>
</feature>
<organism evidence="2">
    <name type="scientific">marine sediment metagenome</name>
    <dbReference type="NCBI Taxonomy" id="412755"/>
    <lineage>
        <taxon>unclassified sequences</taxon>
        <taxon>metagenomes</taxon>
        <taxon>ecological metagenomes</taxon>
    </lineage>
</organism>
<dbReference type="PANTHER" id="PTHR43228">
    <property type="entry name" value="TWO-COMPONENT RESPONSE REGULATOR"/>
    <property type="match status" value="1"/>
</dbReference>
<accession>A0A0F9CI74</accession>
<name>A0A0F9CI74_9ZZZZ</name>
<gene>
    <name evidence="2" type="ORF">LCGC14_2398050</name>
</gene>
<proteinExistence type="predicted"/>
<dbReference type="PROSITE" id="PS50110">
    <property type="entry name" value="RESPONSE_REGULATORY"/>
    <property type="match status" value="1"/>
</dbReference>
<protein>
    <recommendedName>
        <fullName evidence="1">Response regulatory domain-containing protein</fullName>
    </recommendedName>
</protein>
<dbReference type="PANTHER" id="PTHR43228:SF6">
    <property type="entry name" value="RESPONSE REGULATOR RECEIVER"/>
    <property type="match status" value="1"/>
</dbReference>
<comment type="caution">
    <text evidence="2">The sequence shown here is derived from an EMBL/GenBank/DDBJ whole genome shotgun (WGS) entry which is preliminary data.</text>
</comment>
<evidence type="ECO:0000259" key="1">
    <source>
        <dbReference type="PROSITE" id="PS50110"/>
    </source>
</evidence>
<dbReference type="InterPro" id="IPR052048">
    <property type="entry name" value="ST_Response_Regulator"/>
</dbReference>
<dbReference type="SMART" id="SM00448">
    <property type="entry name" value="REC"/>
    <property type="match status" value="1"/>
</dbReference>
<dbReference type="InterPro" id="IPR001789">
    <property type="entry name" value="Sig_transdc_resp-reg_receiver"/>
</dbReference>
<dbReference type="Gene3D" id="3.40.50.2300">
    <property type="match status" value="1"/>
</dbReference>
<dbReference type="GO" id="GO:0000160">
    <property type="term" value="P:phosphorelay signal transduction system"/>
    <property type="evidence" value="ECO:0007669"/>
    <property type="project" value="InterPro"/>
</dbReference>
<dbReference type="AlphaFoldDB" id="A0A0F9CI74"/>
<dbReference type="Pfam" id="PF00072">
    <property type="entry name" value="Response_reg"/>
    <property type="match status" value="1"/>
</dbReference>
<reference evidence="2" key="1">
    <citation type="journal article" date="2015" name="Nature">
        <title>Complex archaea that bridge the gap between prokaryotes and eukaryotes.</title>
        <authorList>
            <person name="Spang A."/>
            <person name="Saw J.H."/>
            <person name="Jorgensen S.L."/>
            <person name="Zaremba-Niedzwiedzka K."/>
            <person name="Martijn J."/>
            <person name="Lind A.E."/>
            <person name="van Eijk R."/>
            <person name="Schleper C."/>
            <person name="Guy L."/>
            <person name="Ettema T.J."/>
        </authorList>
    </citation>
    <scope>NUCLEOTIDE SEQUENCE</scope>
</reference>
<evidence type="ECO:0000313" key="2">
    <source>
        <dbReference type="EMBL" id="KKL26162.1"/>
    </source>
</evidence>
<dbReference type="InterPro" id="IPR011006">
    <property type="entry name" value="CheY-like_superfamily"/>
</dbReference>
<dbReference type="SUPFAM" id="SSF52172">
    <property type="entry name" value="CheY-like"/>
    <property type="match status" value="1"/>
</dbReference>
<dbReference type="CDD" id="cd17534">
    <property type="entry name" value="REC_DC-like"/>
    <property type="match status" value="1"/>
</dbReference>
<sequence>MPKTSILVVEDEGIVAMNTKLALISMGFEVLPIAISGTSAIKIAGRLKPDLILMDIRLRGKMDGIETTIKLKEIMDIPVIYVTAHTDEQTVERANNTNPNGLLQKPVDDKTLKKAINKALGK</sequence>
<dbReference type="EMBL" id="LAZR01035935">
    <property type="protein sequence ID" value="KKL26162.1"/>
    <property type="molecule type" value="Genomic_DNA"/>
</dbReference>